<name>B4H8V1_DROPE</name>
<gene>
    <name evidence="2" type="primary">Dper\GL24739</name>
    <name evidence="2" type="ORF">Dper_GL24739</name>
</gene>
<evidence type="ECO:0000313" key="3">
    <source>
        <dbReference type="Proteomes" id="UP000008744"/>
    </source>
</evidence>
<protein>
    <submittedName>
        <fullName evidence="2">GL24739</fullName>
    </submittedName>
</protein>
<proteinExistence type="predicted"/>
<dbReference type="EMBL" id="CH479225">
    <property type="protein sequence ID" value="EDW35160.1"/>
    <property type="molecule type" value="Genomic_DNA"/>
</dbReference>
<keyword evidence="1" id="KW-0732">Signal</keyword>
<accession>B4H8V1</accession>
<organism evidence="3">
    <name type="scientific">Drosophila persimilis</name>
    <name type="common">Fruit fly</name>
    <dbReference type="NCBI Taxonomy" id="7234"/>
    <lineage>
        <taxon>Eukaryota</taxon>
        <taxon>Metazoa</taxon>
        <taxon>Ecdysozoa</taxon>
        <taxon>Arthropoda</taxon>
        <taxon>Hexapoda</taxon>
        <taxon>Insecta</taxon>
        <taxon>Pterygota</taxon>
        <taxon>Neoptera</taxon>
        <taxon>Endopterygota</taxon>
        <taxon>Diptera</taxon>
        <taxon>Brachycera</taxon>
        <taxon>Muscomorpha</taxon>
        <taxon>Ephydroidea</taxon>
        <taxon>Drosophilidae</taxon>
        <taxon>Drosophila</taxon>
        <taxon>Sophophora</taxon>
    </lineage>
</organism>
<evidence type="ECO:0000313" key="2">
    <source>
        <dbReference type="EMBL" id="EDW35160.1"/>
    </source>
</evidence>
<dbReference type="HOGENOM" id="CLU_2707397_0_0_1"/>
<evidence type="ECO:0000256" key="1">
    <source>
        <dbReference type="SAM" id="SignalP"/>
    </source>
</evidence>
<sequence>MGLVLVLVLVLVLRLGFDCIVMRRQAAGAFLALWHVAWPGMAREEAFEEEGLPANQYAGRGFDSILILCQTSL</sequence>
<feature type="signal peptide" evidence="1">
    <location>
        <begin position="1"/>
        <end position="16"/>
    </location>
</feature>
<feature type="chain" id="PRO_5002808233" evidence="1">
    <location>
        <begin position="17"/>
        <end position="73"/>
    </location>
</feature>
<dbReference type="AlphaFoldDB" id="B4H8V1"/>
<reference evidence="2 3" key="1">
    <citation type="journal article" date="2007" name="Nature">
        <title>Evolution of genes and genomes on the Drosophila phylogeny.</title>
        <authorList>
            <consortium name="Drosophila 12 Genomes Consortium"/>
            <person name="Clark A.G."/>
            <person name="Eisen M.B."/>
            <person name="Smith D.R."/>
            <person name="Bergman C.M."/>
            <person name="Oliver B."/>
            <person name="Markow T.A."/>
            <person name="Kaufman T.C."/>
            <person name="Kellis M."/>
            <person name="Gelbart W."/>
            <person name="Iyer V.N."/>
            <person name="Pollard D.A."/>
            <person name="Sackton T.B."/>
            <person name="Larracuente A.M."/>
            <person name="Singh N.D."/>
            <person name="Abad J.P."/>
            <person name="Abt D.N."/>
            <person name="Adryan B."/>
            <person name="Aguade M."/>
            <person name="Akashi H."/>
            <person name="Anderson W.W."/>
            <person name="Aquadro C.F."/>
            <person name="Ardell D.H."/>
            <person name="Arguello R."/>
            <person name="Artieri C.G."/>
            <person name="Barbash D.A."/>
            <person name="Barker D."/>
            <person name="Barsanti P."/>
            <person name="Batterham P."/>
            <person name="Batzoglou S."/>
            <person name="Begun D."/>
            <person name="Bhutkar A."/>
            <person name="Blanco E."/>
            <person name="Bosak S.A."/>
            <person name="Bradley R.K."/>
            <person name="Brand A.D."/>
            <person name="Brent M.R."/>
            <person name="Brooks A.N."/>
            <person name="Brown R.H."/>
            <person name="Butlin R.K."/>
            <person name="Caggese C."/>
            <person name="Calvi B.R."/>
            <person name="Bernardo de Carvalho A."/>
            <person name="Caspi A."/>
            <person name="Castrezana S."/>
            <person name="Celniker S.E."/>
            <person name="Chang J.L."/>
            <person name="Chapple C."/>
            <person name="Chatterji S."/>
            <person name="Chinwalla A."/>
            <person name="Civetta A."/>
            <person name="Clifton S.W."/>
            <person name="Comeron J.M."/>
            <person name="Costello J.C."/>
            <person name="Coyne J.A."/>
            <person name="Daub J."/>
            <person name="David R.G."/>
            <person name="Delcher A.L."/>
            <person name="Delehaunty K."/>
            <person name="Do C.B."/>
            <person name="Ebling H."/>
            <person name="Edwards K."/>
            <person name="Eickbush T."/>
            <person name="Evans J.D."/>
            <person name="Filipski A."/>
            <person name="Findeiss S."/>
            <person name="Freyhult E."/>
            <person name="Fulton L."/>
            <person name="Fulton R."/>
            <person name="Garcia A.C."/>
            <person name="Gardiner A."/>
            <person name="Garfield D.A."/>
            <person name="Garvin B.E."/>
            <person name="Gibson G."/>
            <person name="Gilbert D."/>
            <person name="Gnerre S."/>
            <person name="Godfrey J."/>
            <person name="Good R."/>
            <person name="Gotea V."/>
            <person name="Gravely B."/>
            <person name="Greenberg A.J."/>
            <person name="Griffiths-Jones S."/>
            <person name="Gross S."/>
            <person name="Guigo R."/>
            <person name="Gustafson E.A."/>
            <person name="Haerty W."/>
            <person name="Hahn M.W."/>
            <person name="Halligan D.L."/>
            <person name="Halpern A.L."/>
            <person name="Halter G.M."/>
            <person name="Han M.V."/>
            <person name="Heger A."/>
            <person name="Hillier L."/>
            <person name="Hinrichs A.S."/>
            <person name="Holmes I."/>
            <person name="Hoskins R.A."/>
            <person name="Hubisz M.J."/>
            <person name="Hultmark D."/>
            <person name="Huntley M.A."/>
            <person name="Jaffe D.B."/>
            <person name="Jagadeeshan S."/>
            <person name="Jeck W.R."/>
            <person name="Johnson J."/>
            <person name="Jones C.D."/>
            <person name="Jordan W.C."/>
            <person name="Karpen G.H."/>
            <person name="Kataoka E."/>
            <person name="Keightley P.D."/>
            <person name="Kheradpour P."/>
            <person name="Kirkness E.F."/>
            <person name="Koerich L.B."/>
            <person name="Kristiansen K."/>
            <person name="Kudrna D."/>
            <person name="Kulathinal R.J."/>
            <person name="Kumar S."/>
            <person name="Kwok R."/>
            <person name="Lander E."/>
            <person name="Langley C.H."/>
            <person name="Lapoint R."/>
            <person name="Lazzaro B.P."/>
            <person name="Lee S.J."/>
            <person name="Levesque L."/>
            <person name="Li R."/>
            <person name="Lin C.F."/>
            <person name="Lin M.F."/>
            <person name="Lindblad-Toh K."/>
            <person name="Llopart A."/>
            <person name="Long M."/>
            <person name="Low L."/>
            <person name="Lozovsky E."/>
            <person name="Lu J."/>
            <person name="Luo M."/>
            <person name="Machado C.A."/>
            <person name="Makalowski W."/>
            <person name="Marzo M."/>
            <person name="Matsuda M."/>
            <person name="Matzkin L."/>
            <person name="McAllister B."/>
            <person name="McBride C.S."/>
            <person name="McKernan B."/>
            <person name="McKernan K."/>
            <person name="Mendez-Lago M."/>
            <person name="Minx P."/>
            <person name="Mollenhauer M.U."/>
            <person name="Montooth K."/>
            <person name="Mount S.M."/>
            <person name="Mu X."/>
            <person name="Myers E."/>
            <person name="Negre B."/>
            <person name="Newfeld S."/>
            <person name="Nielsen R."/>
            <person name="Noor M.A."/>
            <person name="O'Grady P."/>
            <person name="Pachter L."/>
            <person name="Papaceit M."/>
            <person name="Parisi M.J."/>
            <person name="Parisi M."/>
            <person name="Parts L."/>
            <person name="Pedersen J.S."/>
            <person name="Pesole G."/>
            <person name="Phillippy A.M."/>
            <person name="Ponting C.P."/>
            <person name="Pop M."/>
            <person name="Porcelli D."/>
            <person name="Powell J.R."/>
            <person name="Prohaska S."/>
            <person name="Pruitt K."/>
            <person name="Puig M."/>
            <person name="Quesneville H."/>
            <person name="Ram K.R."/>
            <person name="Rand D."/>
            <person name="Rasmussen M.D."/>
            <person name="Reed L.K."/>
            <person name="Reenan R."/>
            <person name="Reily A."/>
            <person name="Remington K.A."/>
            <person name="Rieger T.T."/>
            <person name="Ritchie M.G."/>
            <person name="Robin C."/>
            <person name="Rogers Y.H."/>
            <person name="Rohde C."/>
            <person name="Rozas J."/>
            <person name="Rubenfield M.J."/>
            <person name="Ruiz A."/>
            <person name="Russo S."/>
            <person name="Salzberg S.L."/>
            <person name="Sanchez-Gracia A."/>
            <person name="Saranga D.J."/>
            <person name="Sato H."/>
            <person name="Schaeffer S.W."/>
            <person name="Schatz M.C."/>
            <person name="Schlenke T."/>
            <person name="Schwartz R."/>
            <person name="Segarra C."/>
            <person name="Singh R.S."/>
            <person name="Sirot L."/>
            <person name="Sirota M."/>
            <person name="Sisneros N.B."/>
            <person name="Smith C.D."/>
            <person name="Smith T.F."/>
            <person name="Spieth J."/>
            <person name="Stage D.E."/>
            <person name="Stark A."/>
            <person name="Stephan W."/>
            <person name="Strausberg R.L."/>
            <person name="Strempel S."/>
            <person name="Sturgill D."/>
            <person name="Sutton G."/>
            <person name="Sutton G.G."/>
            <person name="Tao W."/>
            <person name="Teichmann S."/>
            <person name="Tobari Y.N."/>
            <person name="Tomimura Y."/>
            <person name="Tsolas J.M."/>
            <person name="Valente V.L."/>
            <person name="Venter E."/>
            <person name="Venter J.C."/>
            <person name="Vicario S."/>
            <person name="Vieira F.G."/>
            <person name="Vilella A.J."/>
            <person name="Villasante A."/>
            <person name="Walenz B."/>
            <person name="Wang J."/>
            <person name="Wasserman M."/>
            <person name="Watts T."/>
            <person name="Wilson D."/>
            <person name="Wilson R.K."/>
            <person name="Wing R.A."/>
            <person name="Wolfner M.F."/>
            <person name="Wong A."/>
            <person name="Wong G.K."/>
            <person name="Wu C.I."/>
            <person name="Wu G."/>
            <person name="Yamamoto D."/>
            <person name="Yang H.P."/>
            <person name="Yang S.P."/>
            <person name="Yorke J.A."/>
            <person name="Yoshida K."/>
            <person name="Zdobnov E."/>
            <person name="Zhang P."/>
            <person name="Zhang Y."/>
            <person name="Zimin A.V."/>
            <person name="Baldwin J."/>
            <person name="Abdouelleil A."/>
            <person name="Abdulkadir J."/>
            <person name="Abebe A."/>
            <person name="Abera B."/>
            <person name="Abreu J."/>
            <person name="Acer S.C."/>
            <person name="Aftuck L."/>
            <person name="Alexander A."/>
            <person name="An P."/>
            <person name="Anderson E."/>
            <person name="Anderson S."/>
            <person name="Arachi H."/>
            <person name="Azer M."/>
            <person name="Bachantsang P."/>
            <person name="Barry A."/>
            <person name="Bayul T."/>
            <person name="Berlin A."/>
            <person name="Bessette D."/>
            <person name="Bloom T."/>
            <person name="Blye J."/>
            <person name="Boguslavskiy L."/>
            <person name="Bonnet C."/>
            <person name="Boukhgalter B."/>
            <person name="Bourzgui I."/>
            <person name="Brown A."/>
            <person name="Cahill P."/>
            <person name="Channer S."/>
            <person name="Cheshatsang Y."/>
            <person name="Chuda L."/>
            <person name="Citroen M."/>
            <person name="Collymore A."/>
            <person name="Cooke P."/>
            <person name="Costello M."/>
            <person name="D'Aco K."/>
            <person name="Daza R."/>
            <person name="De Haan G."/>
            <person name="DeGray S."/>
            <person name="DeMaso C."/>
            <person name="Dhargay N."/>
            <person name="Dooley K."/>
            <person name="Dooley E."/>
            <person name="Doricent M."/>
            <person name="Dorje P."/>
            <person name="Dorjee K."/>
            <person name="Dupes A."/>
            <person name="Elong R."/>
            <person name="Falk J."/>
            <person name="Farina A."/>
            <person name="Faro S."/>
            <person name="Ferguson D."/>
            <person name="Fisher S."/>
            <person name="Foley C.D."/>
            <person name="Franke A."/>
            <person name="Friedrich D."/>
            <person name="Gadbois L."/>
            <person name="Gearin G."/>
            <person name="Gearin C.R."/>
            <person name="Giannoukos G."/>
            <person name="Goode T."/>
            <person name="Graham J."/>
            <person name="Grandbois E."/>
            <person name="Grewal S."/>
            <person name="Gyaltsen K."/>
            <person name="Hafez N."/>
            <person name="Hagos B."/>
            <person name="Hall J."/>
            <person name="Henson C."/>
            <person name="Hollinger A."/>
            <person name="Honan T."/>
            <person name="Huard M.D."/>
            <person name="Hughes L."/>
            <person name="Hurhula B."/>
            <person name="Husby M.E."/>
            <person name="Kamat A."/>
            <person name="Kanga B."/>
            <person name="Kashin S."/>
            <person name="Khazanovich D."/>
            <person name="Kisner P."/>
            <person name="Lance K."/>
            <person name="Lara M."/>
            <person name="Lee W."/>
            <person name="Lennon N."/>
            <person name="Letendre F."/>
            <person name="LeVine R."/>
            <person name="Lipovsky A."/>
            <person name="Liu X."/>
            <person name="Liu J."/>
            <person name="Liu S."/>
            <person name="Lokyitsang T."/>
            <person name="Lokyitsang Y."/>
            <person name="Lubonja R."/>
            <person name="Lui A."/>
            <person name="MacDonald P."/>
            <person name="Magnisalis V."/>
            <person name="Maru K."/>
            <person name="Matthews C."/>
            <person name="McCusker W."/>
            <person name="McDonough S."/>
            <person name="Mehta T."/>
            <person name="Meldrim J."/>
            <person name="Meneus L."/>
            <person name="Mihai O."/>
            <person name="Mihalev A."/>
            <person name="Mihova T."/>
            <person name="Mittelman R."/>
            <person name="Mlenga V."/>
            <person name="Montmayeur A."/>
            <person name="Mulrain L."/>
            <person name="Navidi A."/>
            <person name="Naylor J."/>
            <person name="Negash T."/>
            <person name="Nguyen T."/>
            <person name="Nguyen N."/>
            <person name="Nicol R."/>
            <person name="Norbu C."/>
            <person name="Norbu N."/>
            <person name="Novod N."/>
            <person name="O'Neill B."/>
            <person name="Osman S."/>
            <person name="Markiewicz E."/>
            <person name="Oyono O.L."/>
            <person name="Patti C."/>
            <person name="Phunkhang P."/>
            <person name="Pierre F."/>
            <person name="Priest M."/>
            <person name="Raghuraman S."/>
            <person name="Rege F."/>
            <person name="Reyes R."/>
            <person name="Rise C."/>
            <person name="Rogov P."/>
            <person name="Ross K."/>
            <person name="Ryan E."/>
            <person name="Settipalli S."/>
            <person name="Shea T."/>
            <person name="Sherpa N."/>
            <person name="Shi L."/>
            <person name="Shih D."/>
            <person name="Sparrow T."/>
            <person name="Spaulding J."/>
            <person name="Stalker J."/>
            <person name="Stange-Thomann N."/>
            <person name="Stavropoulos S."/>
            <person name="Stone C."/>
            <person name="Strader C."/>
            <person name="Tesfaye S."/>
            <person name="Thomson T."/>
            <person name="Thoulutsang Y."/>
            <person name="Thoulutsang D."/>
            <person name="Topham K."/>
            <person name="Topping I."/>
            <person name="Tsamla T."/>
            <person name="Vassiliev H."/>
            <person name="Vo A."/>
            <person name="Wangchuk T."/>
            <person name="Wangdi T."/>
            <person name="Weiand M."/>
            <person name="Wilkinson J."/>
            <person name="Wilson A."/>
            <person name="Yadav S."/>
            <person name="Young G."/>
            <person name="Yu Q."/>
            <person name="Zembek L."/>
            <person name="Zhong D."/>
            <person name="Zimmer A."/>
            <person name="Zwirko Z."/>
            <person name="Jaffe D.B."/>
            <person name="Alvarez P."/>
            <person name="Brockman W."/>
            <person name="Butler J."/>
            <person name="Chin C."/>
            <person name="Gnerre S."/>
            <person name="Grabherr M."/>
            <person name="Kleber M."/>
            <person name="Mauceli E."/>
            <person name="MacCallum I."/>
        </authorList>
    </citation>
    <scope>NUCLEOTIDE SEQUENCE [LARGE SCALE GENOMIC DNA]</scope>
    <source>
        <strain evidence="3">MSH-3 / Tucson 14011-0111.49</strain>
    </source>
</reference>
<keyword evidence="3" id="KW-1185">Reference proteome</keyword>
<dbReference type="Proteomes" id="UP000008744">
    <property type="component" value="Unassembled WGS sequence"/>
</dbReference>